<evidence type="ECO:0000313" key="5">
    <source>
        <dbReference type="Proteomes" id="UP000003922"/>
    </source>
</evidence>
<reference evidence="4" key="3">
    <citation type="submission" date="2016-12" db="EMBL/GenBank/DDBJ databases">
        <title>Annotation of the draft genome assembly of Crocosphaera watsonii WH 8501.</title>
        <authorList>
            <consortium name="US DOE Joint Genome Institute (JGI-ORNL)"/>
            <person name="Larimer F."/>
            <person name="Land M."/>
        </authorList>
    </citation>
    <scope>NUCLEOTIDE SEQUENCE</scope>
    <source>
        <strain evidence="4">WH 8501</strain>
    </source>
</reference>
<dbReference type="GO" id="GO:0042409">
    <property type="term" value="F:caffeoyl-CoA O-methyltransferase activity"/>
    <property type="evidence" value="ECO:0007669"/>
    <property type="project" value="UniProtKB-EC"/>
</dbReference>
<dbReference type="Pfam" id="PF01596">
    <property type="entry name" value="Methyltransf_3"/>
    <property type="match status" value="1"/>
</dbReference>
<dbReference type="PANTHER" id="PTHR10509">
    <property type="entry name" value="O-METHYLTRANSFERASE-RELATED"/>
    <property type="match status" value="1"/>
</dbReference>
<dbReference type="PANTHER" id="PTHR10509:SF14">
    <property type="entry name" value="CAFFEOYL-COA O-METHYLTRANSFERASE 3-RELATED"/>
    <property type="match status" value="1"/>
</dbReference>
<evidence type="ECO:0000256" key="1">
    <source>
        <dbReference type="ARBA" id="ARBA00022603"/>
    </source>
</evidence>
<dbReference type="InterPro" id="IPR029063">
    <property type="entry name" value="SAM-dependent_MTases_sf"/>
</dbReference>
<proteinExistence type="predicted"/>
<name>Q4C7D6_CROWT</name>
<organism evidence="4 5">
    <name type="scientific">Crocosphaera watsonii WH 8501</name>
    <dbReference type="NCBI Taxonomy" id="165597"/>
    <lineage>
        <taxon>Bacteria</taxon>
        <taxon>Bacillati</taxon>
        <taxon>Cyanobacteriota</taxon>
        <taxon>Cyanophyceae</taxon>
        <taxon>Oscillatoriophycideae</taxon>
        <taxon>Chroococcales</taxon>
        <taxon>Aphanothecaceae</taxon>
        <taxon>Crocosphaera</taxon>
    </lineage>
</organism>
<dbReference type="PROSITE" id="PS51682">
    <property type="entry name" value="SAM_OMT_I"/>
    <property type="match status" value="1"/>
</dbReference>
<dbReference type="EC" id="2.1.1.104" evidence="4"/>
<keyword evidence="5" id="KW-1185">Reference proteome</keyword>
<dbReference type="InterPro" id="IPR002935">
    <property type="entry name" value="SAM_O-MeTrfase"/>
</dbReference>
<reference evidence="4" key="1">
    <citation type="submission" date="2004-02" db="EMBL/GenBank/DDBJ databases">
        <authorList>
            <consortium name="DOE Joint Genome Institute"/>
        </authorList>
    </citation>
    <scope>NUCLEOTIDE SEQUENCE [LARGE SCALE GENOMIC DNA]</scope>
    <source>
        <strain evidence="4">WH 8501</strain>
    </source>
</reference>
<dbReference type="SUPFAM" id="SSF53335">
    <property type="entry name" value="S-adenosyl-L-methionine-dependent methyltransferases"/>
    <property type="match status" value="1"/>
</dbReference>
<dbReference type="AlphaFoldDB" id="Q4C7D6"/>
<comment type="caution">
    <text evidence="4">The sequence shown here is derived from an EMBL/GenBank/DDBJ whole genome shotgun (WGS) entry which is preliminary data.</text>
</comment>
<gene>
    <name evidence="4" type="ORF">CwatDRAFT_5641</name>
</gene>
<evidence type="ECO:0000256" key="2">
    <source>
        <dbReference type="ARBA" id="ARBA00022679"/>
    </source>
</evidence>
<keyword evidence="2 4" id="KW-0808">Transferase</keyword>
<evidence type="ECO:0000313" key="4">
    <source>
        <dbReference type="EMBL" id="EAM52685.1"/>
    </source>
</evidence>
<accession>Q4C7D6</accession>
<sequence>MCFLTIWGRRQGNVSQRSRFSIGGLTMSQLLTTPPVARPVTPLGILVEKLENVRKLAENEEVSASLLNALQEVEALAGGLDPYLDETTTEESAALANLAQKTAQEDWSKRFSDGETVRQLEQEMLSGHIEGQTLKIFVSMMGAKRILEVGMFTGYSALAMAEALPEDGCIIACEVDQYVADFARSCFDESPHGSKIDIKVAPALETMQGLAETQECFDLVFIDADKGGYIDYFKLLLESNLLAPGGIICVDNTLLQGQPYLPEQQRTANGEAIAQFNRFVADDDRVEQVLLPLRDGLTLIRRK</sequence>
<evidence type="ECO:0000256" key="3">
    <source>
        <dbReference type="ARBA" id="ARBA00022691"/>
    </source>
</evidence>
<protein>
    <submittedName>
        <fullName evidence="4">Caffeoyl-CoA O-methyltransferase</fullName>
        <ecNumber evidence="4">2.1.1.104</ecNumber>
    </submittedName>
</protein>
<dbReference type="CDD" id="cd02440">
    <property type="entry name" value="AdoMet_MTases"/>
    <property type="match status" value="1"/>
</dbReference>
<dbReference type="Gene3D" id="3.40.50.150">
    <property type="entry name" value="Vaccinia Virus protein VP39"/>
    <property type="match status" value="1"/>
</dbReference>
<keyword evidence="1 4" id="KW-0489">Methyltransferase</keyword>
<reference evidence="4" key="2">
    <citation type="submission" date="2005-06" db="EMBL/GenBank/DDBJ databases">
        <title>Sequencing of the draft genome and assembly of Crocosphaera watsonii WH 8501.</title>
        <authorList>
            <consortium name="US DOE Joint Genome Institute (JGI-PGF)"/>
            <person name="Copeland A."/>
            <person name="Lucas S."/>
            <person name="Lapidus A."/>
            <person name="Barry K."/>
            <person name="Detter C."/>
            <person name="Glavina T."/>
            <person name="Hammon N."/>
            <person name="Israni S."/>
            <person name="Pitluck S."/>
            <person name="Richardson P."/>
        </authorList>
    </citation>
    <scope>NUCLEOTIDE SEQUENCE [LARGE SCALE GENOMIC DNA]</scope>
    <source>
        <strain evidence="4">WH 8501</strain>
    </source>
</reference>
<keyword evidence="3" id="KW-0949">S-adenosyl-L-methionine</keyword>
<dbReference type="GO" id="GO:0032259">
    <property type="term" value="P:methylation"/>
    <property type="evidence" value="ECO:0007669"/>
    <property type="project" value="UniProtKB-KW"/>
</dbReference>
<dbReference type="InterPro" id="IPR050362">
    <property type="entry name" value="Cation-dep_OMT"/>
</dbReference>
<dbReference type="EMBL" id="AADV02000002">
    <property type="protein sequence ID" value="EAM52685.1"/>
    <property type="molecule type" value="Genomic_DNA"/>
</dbReference>
<dbReference type="Proteomes" id="UP000003922">
    <property type="component" value="Unassembled WGS sequence"/>
</dbReference>
<dbReference type="KEGG" id="cwa:CwatDRAFT_5641"/>